<dbReference type="InterPro" id="IPR009057">
    <property type="entry name" value="Homeodomain-like_sf"/>
</dbReference>
<evidence type="ECO:0000256" key="2">
    <source>
        <dbReference type="ARBA" id="ARBA00023125"/>
    </source>
</evidence>
<comment type="caution">
    <text evidence="5">The sequence shown here is derived from an EMBL/GenBank/DDBJ whole genome shotgun (WGS) entry which is preliminary data.</text>
</comment>
<reference evidence="5 6" key="1">
    <citation type="submission" date="2019-08" db="EMBL/GenBank/DDBJ databases">
        <title>In-depth cultivation of the pig gut microbiome towards novel bacterial diversity and tailored functional studies.</title>
        <authorList>
            <person name="Wylensek D."/>
            <person name="Hitch T.C.A."/>
            <person name="Clavel T."/>
        </authorList>
    </citation>
    <scope>NUCLEOTIDE SEQUENCE [LARGE SCALE GENOMIC DNA]</scope>
    <source>
        <strain evidence="5 6">Oil+RF-744-GAM-WT-6</strain>
    </source>
</reference>
<dbReference type="GO" id="GO:0043565">
    <property type="term" value="F:sequence-specific DNA binding"/>
    <property type="evidence" value="ECO:0007669"/>
    <property type="project" value="InterPro"/>
</dbReference>
<keyword evidence="6" id="KW-1185">Reference proteome</keyword>
<dbReference type="AlphaFoldDB" id="A0A7X2TGG5"/>
<dbReference type="PANTHER" id="PTHR43280">
    <property type="entry name" value="ARAC-FAMILY TRANSCRIPTIONAL REGULATOR"/>
    <property type="match status" value="1"/>
</dbReference>
<evidence type="ECO:0000256" key="1">
    <source>
        <dbReference type="ARBA" id="ARBA00023015"/>
    </source>
</evidence>
<dbReference type="Pfam" id="PF02311">
    <property type="entry name" value="AraC_binding"/>
    <property type="match status" value="1"/>
</dbReference>
<dbReference type="Proteomes" id="UP000461880">
    <property type="component" value="Unassembled WGS sequence"/>
</dbReference>
<organism evidence="5 6">
    <name type="scientific">Stecheria intestinalis</name>
    <dbReference type="NCBI Taxonomy" id="2606630"/>
    <lineage>
        <taxon>Bacteria</taxon>
        <taxon>Bacillati</taxon>
        <taxon>Bacillota</taxon>
        <taxon>Erysipelotrichia</taxon>
        <taxon>Erysipelotrichales</taxon>
        <taxon>Erysipelotrichaceae</taxon>
        <taxon>Stecheria</taxon>
    </lineage>
</organism>
<name>A0A7X2TGG5_9FIRM</name>
<evidence type="ECO:0000313" key="6">
    <source>
        <dbReference type="Proteomes" id="UP000461880"/>
    </source>
</evidence>
<keyword evidence="3" id="KW-0804">Transcription</keyword>
<dbReference type="InterPro" id="IPR018060">
    <property type="entry name" value="HTH_AraC"/>
</dbReference>
<proteinExistence type="predicted"/>
<dbReference type="SMART" id="SM00342">
    <property type="entry name" value="HTH_ARAC"/>
    <property type="match status" value="1"/>
</dbReference>
<protein>
    <submittedName>
        <fullName evidence="5">AraC family transcriptional regulator</fullName>
    </submittedName>
</protein>
<keyword evidence="1" id="KW-0805">Transcription regulation</keyword>
<dbReference type="InterPro" id="IPR037923">
    <property type="entry name" value="HTH-like"/>
</dbReference>
<dbReference type="Pfam" id="PF12833">
    <property type="entry name" value="HTH_18"/>
    <property type="match status" value="1"/>
</dbReference>
<dbReference type="SUPFAM" id="SSF51215">
    <property type="entry name" value="Regulatory protein AraC"/>
    <property type="match status" value="1"/>
</dbReference>
<dbReference type="PANTHER" id="PTHR43280:SF2">
    <property type="entry name" value="HTH-TYPE TRANSCRIPTIONAL REGULATOR EXSA"/>
    <property type="match status" value="1"/>
</dbReference>
<keyword evidence="2" id="KW-0238">DNA-binding</keyword>
<dbReference type="Gene3D" id="1.10.10.60">
    <property type="entry name" value="Homeodomain-like"/>
    <property type="match status" value="2"/>
</dbReference>
<dbReference type="EMBL" id="VUMN01000015">
    <property type="protein sequence ID" value="MSS58698.1"/>
    <property type="molecule type" value="Genomic_DNA"/>
</dbReference>
<evidence type="ECO:0000313" key="5">
    <source>
        <dbReference type="EMBL" id="MSS58698.1"/>
    </source>
</evidence>
<dbReference type="GO" id="GO:0003700">
    <property type="term" value="F:DNA-binding transcription factor activity"/>
    <property type="evidence" value="ECO:0007669"/>
    <property type="project" value="InterPro"/>
</dbReference>
<accession>A0A7X2TGG5</accession>
<dbReference type="InterPro" id="IPR003313">
    <property type="entry name" value="AraC-bd"/>
</dbReference>
<dbReference type="Gene3D" id="2.60.120.280">
    <property type="entry name" value="Regulatory protein AraC"/>
    <property type="match status" value="1"/>
</dbReference>
<sequence length="288" mass="34081">MNKQDSLFHGDLVSSRRCIYTASSFASDSLLYLQETGTLTATKEHISKRDHLNSYLFFYVRHGSGILHYEGTDYPLSEGDAVFIDCRNGYWQKTSKDLWSLSWVHFNGSSMPAIYRKYQERGGNPAFHIHEDQMILSLLEQIYETAERRDYIRDMYLNELIAKLLTVLMKESWDPEKSRRKNTDNRLEQIREYLDIHYAEKVRLEDLAQIFFINKYYLTRVFKAQYGVSIDQYLMQKRITYVKEQLRFTDKTLEVIAGECGLNDAAYLSRVFRKIEKINPGAYRSTWR</sequence>
<dbReference type="SUPFAM" id="SSF46689">
    <property type="entry name" value="Homeodomain-like"/>
    <property type="match status" value="2"/>
</dbReference>
<evidence type="ECO:0000256" key="3">
    <source>
        <dbReference type="ARBA" id="ARBA00023163"/>
    </source>
</evidence>
<dbReference type="PROSITE" id="PS01124">
    <property type="entry name" value="HTH_ARAC_FAMILY_2"/>
    <property type="match status" value="1"/>
</dbReference>
<feature type="domain" description="HTH araC/xylS-type" evidence="4">
    <location>
        <begin position="188"/>
        <end position="286"/>
    </location>
</feature>
<gene>
    <name evidence="5" type="ORF">FYJ51_07240</name>
</gene>
<evidence type="ECO:0000259" key="4">
    <source>
        <dbReference type="PROSITE" id="PS01124"/>
    </source>
</evidence>